<evidence type="ECO:0000313" key="2">
    <source>
        <dbReference type="Proteomes" id="UP000499080"/>
    </source>
</evidence>
<organism evidence="1 2">
    <name type="scientific">Araneus ventricosus</name>
    <name type="common">Orbweaver spider</name>
    <name type="synonym">Epeira ventricosa</name>
    <dbReference type="NCBI Taxonomy" id="182803"/>
    <lineage>
        <taxon>Eukaryota</taxon>
        <taxon>Metazoa</taxon>
        <taxon>Ecdysozoa</taxon>
        <taxon>Arthropoda</taxon>
        <taxon>Chelicerata</taxon>
        <taxon>Arachnida</taxon>
        <taxon>Araneae</taxon>
        <taxon>Araneomorphae</taxon>
        <taxon>Entelegynae</taxon>
        <taxon>Araneoidea</taxon>
        <taxon>Araneidae</taxon>
        <taxon>Araneus</taxon>
    </lineage>
</organism>
<keyword evidence="2" id="KW-1185">Reference proteome</keyword>
<proteinExistence type="predicted"/>
<reference evidence="1 2" key="1">
    <citation type="journal article" date="2019" name="Sci. Rep.">
        <title>Orb-weaving spider Araneus ventricosus genome elucidates the spidroin gene catalogue.</title>
        <authorList>
            <person name="Kono N."/>
            <person name="Nakamura H."/>
            <person name="Ohtoshi R."/>
            <person name="Moran D.A.P."/>
            <person name="Shinohara A."/>
            <person name="Yoshida Y."/>
            <person name="Fujiwara M."/>
            <person name="Mori M."/>
            <person name="Tomita M."/>
            <person name="Arakawa K."/>
        </authorList>
    </citation>
    <scope>NUCLEOTIDE SEQUENCE [LARGE SCALE GENOMIC DNA]</scope>
</reference>
<name>A0A4Y2AZ61_ARAVE</name>
<protein>
    <submittedName>
        <fullName evidence="1">Uncharacterized protein</fullName>
    </submittedName>
</protein>
<sequence length="94" mass="10297">MLQAQGHRAWSLYGLVPCPPTGSSNCQWSTGTGHGVAFCLVWCPCPSNWCNFNRLQAQGHGAGVLSCLRLVMDFSRCVLYVTILNHPPHRKNAA</sequence>
<dbReference type="AlphaFoldDB" id="A0A4Y2AZ61"/>
<dbReference type="Proteomes" id="UP000499080">
    <property type="component" value="Unassembled WGS sequence"/>
</dbReference>
<accession>A0A4Y2AZ61</accession>
<evidence type="ECO:0000313" key="1">
    <source>
        <dbReference type="EMBL" id="GBL84867.1"/>
    </source>
</evidence>
<comment type="caution">
    <text evidence="1">The sequence shown here is derived from an EMBL/GenBank/DDBJ whole genome shotgun (WGS) entry which is preliminary data.</text>
</comment>
<dbReference type="EMBL" id="BGPR01000039">
    <property type="protein sequence ID" value="GBL84867.1"/>
    <property type="molecule type" value="Genomic_DNA"/>
</dbReference>
<gene>
    <name evidence="1" type="ORF">AVEN_93888_1</name>
</gene>